<dbReference type="EMBL" id="ALQA01000132">
    <property type="protein sequence ID" value="EJZ04255.1"/>
    <property type="molecule type" value="Genomic_DNA"/>
</dbReference>
<dbReference type="PATRIC" id="fig|1194972.3.peg.5854"/>
<evidence type="ECO:0000313" key="3">
    <source>
        <dbReference type="EMBL" id="EJZ04255.1"/>
    </source>
</evidence>
<feature type="region of interest" description="Disordered" evidence="1">
    <location>
        <begin position="62"/>
        <end position="111"/>
    </location>
</feature>
<reference evidence="3 4" key="1">
    <citation type="journal article" date="2012" name="J. Bacteriol.">
        <title>Complete Genome Sequence of Mycobacterium vaccae Type Strain ATCC 25954.</title>
        <authorList>
            <person name="Ho Y.S."/>
            <person name="Adroub S.A."/>
            <person name="Abadi M."/>
            <person name="Al Alwan B."/>
            <person name="Alkhateeb R."/>
            <person name="Gao G."/>
            <person name="Ragab A."/>
            <person name="Ali S."/>
            <person name="van Soolingen D."/>
            <person name="Bitter W."/>
            <person name="Pain A."/>
            <person name="Abdallah A.M."/>
        </authorList>
    </citation>
    <scope>NUCLEOTIDE SEQUENCE [LARGE SCALE GENOMIC DNA]</scope>
    <source>
        <strain evidence="3 4">ATCC 25954</strain>
    </source>
</reference>
<proteinExistence type="predicted"/>
<evidence type="ECO:0000256" key="1">
    <source>
        <dbReference type="SAM" id="MobiDB-lite"/>
    </source>
</evidence>
<dbReference type="Proteomes" id="UP000006072">
    <property type="component" value="Unassembled WGS sequence"/>
</dbReference>
<protein>
    <submittedName>
        <fullName evidence="3">Uncharacterized protein</fullName>
    </submittedName>
</protein>
<accession>K0UGZ7</accession>
<dbReference type="RefSeq" id="WP_003930157.1">
    <property type="nucleotide sequence ID" value="NZ_JH814688.1"/>
</dbReference>
<keyword evidence="2" id="KW-1133">Transmembrane helix</keyword>
<keyword evidence="2" id="KW-0472">Membrane</keyword>
<dbReference type="HOGENOM" id="CLU_166176_1_1_11"/>
<feature type="transmembrane region" description="Helical" evidence="2">
    <location>
        <begin position="32"/>
        <end position="51"/>
    </location>
</feature>
<evidence type="ECO:0000313" key="4">
    <source>
        <dbReference type="Proteomes" id="UP000006072"/>
    </source>
</evidence>
<keyword evidence="2" id="KW-0812">Transmembrane</keyword>
<organism evidence="3 4">
    <name type="scientific">Mycolicibacterium vaccae ATCC 25954</name>
    <dbReference type="NCBI Taxonomy" id="1194972"/>
    <lineage>
        <taxon>Bacteria</taxon>
        <taxon>Bacillati</taxon>
        <taxon>Actinomycetota</taxon>
        <taxon>Actinomycetes</taxon>
        <taxon>Mycobacteriales</taxon>
        <taxon>Mycobacteriaceae</taxon>
        <taxon>Mycolicibacterium</taxon>
    </lineage>
</organism>
<dbReference type="eggNOG" id="ENOG5033HJ6">
    <property type="taxonomic scope" value="Bacteria"/>
</dbReference>
<comment type="caution">
    <text evidence="3">The sequence shown here is derived from an EMBL/GenBank/DDBJ whole genome shotgun (WGS) entry which is preliminary data.</text>
</comment>
<name>K0UGZ7_MYCVA</name>
<evidence type="ECO:0000256" key="2">
    <source>
        <dbReference type="SAM" id="Phobius"/>
    </source>
</evidence>
<dbReference type="AlphaFoldDB" id="K0UGZ7"/>
<sequence>MTDLLMMGMDLMTVAQDGPRQTGPDFGKASPFGLIIVVLLLIAVFLLVWSMNRHLRKLPKSFGAAEPEGDESAGPPADSGAGEGEAGEKKAGADPDLATENPADGTERGSS</sequence>
<keyword evidence="4" id="KW-1185">Reference proteome</keyword>
<gene>
    <name evidence="3" type="ORF">MVAC_29593</name>
</gene>